<gene>
    <name evidence="2" type="ORF">H920_06150</name>
</gene>
<evidence type="ECO:0000256" key="1">
    <source>
        <dbReference type="SAM" id="MobiDB-lite"/>
    </source>
</evidence>
<proteinExistence type="predicted"/>
<dbReference type="Proteomes" id="UP000028990">
    <property type="component" value="Unassembled WGS sequence"/>
</dbReference>
<evidence type="ECO:0000313" key="2">
    <source>
        <dbReference type="EMBL" id="KFO32451.1"/>
    </source>
</evidence>
<reference evidence="2 3" key="1">
    <citation type="submission" date="2013-11" db="EMBL/GenBank/DDBJ databases">
        <title>The Damaraland mole rat (Fukomys damarensis) genome and evolution of African mole rats.</title>
        <authorList>
            <person name="Gladyshev V.N."/>
            <person name="Fang X."/>
        </authorList>
    </citation>
    <scope>NUCLEOTIDE SEQUENCE [LARGE SCALE GENOMIC DNA]</scope>
    <source>
        <tissue evidence="2">Liver</tissue>
    </source>
</reference>
<keyword evidence="3" id="KW-1185">Reference proteome</keyword>
<protein>
    <submittedName>
        <fullName evidence="2">Uncharacterized protein</fullName>
    </submittedName>
</protein>
<evidence type="ECO:0000313" key="3">
    <source>
        <dbReference type="Proteomes" id="UP000028990"/>
    </source>
</evidence>
<dbReference type="AlphaFoldDB" id="A0A091EB05"/>
<name>A0A091EB05_FUKDA</name>
<feature type="region of interest" description="Disordered" evidence="1">
    <location>
        <begin position="78"/>
        <end position="112"/>
    </location>
</feature>
<dbReference type="EMBL" id="KN122164">
    <property type="protein sequence ID" value="KFO32451.1"/>
    <property type="molecule type" value="Genomic_DNA"/>
</dbReference>
<organism evidence="2 3">
    <name type="scientific">Fukomys damarensis</name>
    <name type="common">Damaraland mole rat</name>
    <name type="synonym">Cryptomys damarensis</name>
    <dbReference type="NCBI Taxonomy" id="885580"/>
    <lineage>
        <taxon>Eukaryota</taxon>
        <taxon>Metazoa</taxon>
        <taxon>Chordata</taxon>
        <taxon>Craniata</taxon>
        <taxon>Vertebrata</taxon>
        <taxon>Euteleostomi</taxon>
        <taxon>Mammalia</taxon>
        <taxon>Eutheria</taxon>
        <taxon>Euarchontoglires</taxon>
        <taxon>Glires</taxon>
        <taxon>Rodentia</taxon>
        <taxon>Hystricomorpha</taxon>
        <taxon>Bathyergidae</taxon>
        <taxon>Fukomys</taxon>
    </lineage>
</organism>
<feature type="compositionally biased region" description="Low complexity" evidence="1">
    <location>
        <begin position="100"/>
        <end position="112"/>
    </location>
</feature>
<sequence length="127" mass="13734">MNRAELRTLWPSLFPGERIQGKPAISEDFRFRVPQSVSNAPQVQTDRALGTATALPSHSGSGLDTRISALCRVPACSSTASFPDAPRSTPVKTESRLGVRARPLAAPPSSALVPDKSRLFPRRFHSL</sequence>
<accession>A0A091EB05</accession>